<dbReference type="RefSeq" id="WP_338236389.1">
    <property type="nucleotide sequence ID" value="NZ_BQKE01000001.1"/>
</dbReference>
<sequence length="271" mass="30446">MHLNINDTNYFLDSTAERKETIVFSHGFLLDHSLFDGLREALRGEFCCVAFDHKGHGRTAPNETDYALDQLVRDTISLIESLEEAAVHFVGMSTGGFIGMRIALQRPDLLKSLVLLDTSAEEEPAWAKIKYHGLIKMHRLLGWQPLIGTIMNLMFSKAYLKSATNQESVYYWKKVIMGNPHHTIRYFGEAILARDNVLSELSGLTLPLCIVVGKEDVATPVEYSRRMADRLPHASYHELAGCGHMAVVEAVTEVSDLLRVFYRNHGFPAAP</sequence>
<dbReference type="PRINTS" id="PR00111">
    <property type="entry name" value="ABHYDROLASE"/>
</dbReference>
<proteinExistence type="predicted"/>
<dbReference type="InterPro" id="IPR050266">
    <property type="entry name" value="AB_hydrolase_sf"/>
</dbReference>
<protein>
    <submittedName>
        <fullName evidence="2">3-oxoadipate enol-lactonase</fullName>
    </submittedName>
</protein>
<name>A0AAN5AJA4_9BACT</name>
<accession>A0AAN5AJA4</accession>
<organism evidence="2 3">
    <name type="scientific">Persicobacter diffluens</name>
    <dbReference type="NCBI Taxonomy" id="981"/>
    <lineage>
        <taxon>Bacteria</taxon>
        <taxon>Pseudomonadati</taxon>
        <taxon>Bacteroidota</taxon>
        <taxon>Cytophagia</taxon>
        <taxon>Cytophagales</taxon>
        <taxon>Persicobacteraceae</taxon>
        <taxon>Persicobacter</taxon>
    </lineage>
</organism>
<dbReference type="Pfam" id="PF00561">
    <property type="entry name" value="Abhydrolase_1"/>
    <property type="match status" value="1"/>
</dbReference>
<evidence type="ECO:0000313" key="3">
    <source>
        <dbReference type="Proteomes" id="UP001310022"/>
    </source>
</evidence>
<evidence type="ECO:0000259" key="1">
    <source>
        <dbReference type="Pfam" id="PF00561"/>
    </source>
</evidence>
<gene>
    <name evidence="2" type="primary">pcaD</name>
    <name evidence="2" type="ORF">PEDI_12390</name>
</gene>
<dbReference type="AlphaFoldDB" id="A0AAN5AJA4"/>
<comment type="caution">
    <text evidence="2">The sequence shown here is derived from an EMBL/GenBank/DDBJ whole genome shotgun (WGS) entry which is preliminary data.</text>
</comment>
<dbReference type="PANTHER" id="PTHR43798">
    <property type="entry name" value="MONOACYLGLYCEROL LIPASE"/>
    <property type="match status" value="1"/>
</dbReference>
<keyword evidence="3" id="KW-1185">Reference proteome</keyword>
<dbReference type="SUPFAM" id="SSF53474">
    <property type="entry name" value="alpha/beta-Hydrolases"/>
    <property type="match status" value="1"/>
</dbReference>
<dbReference type="Proteomes" id="UP001310022">
    <property type="component" value="Unassembled WGS sequence"/>
</dbReference>
<evidence type="ECO:0000313" key="2">
    <source>
        <dbReference type="EMBL" id="GJM60687.1"/>
    </source>
</evidence>
<dbReference type="InterPro" id="IPR000073">
    <property type="entry name" value="AB_hydrolase_1"/>
</dbReference>
<reference evidence="2 3" key="1">
    <citation type="submission" date="2021-12" db="EMBL/GenBank/DDBJ databases">
        <title>Genome sequencing of bacteria with rrn-lacking chromosome and rrn-plasmid.</title>
        <authorList>
            <person name="Anda M."/>
            <person name="Iwasaki W."/>
        </authorList>
    </citation>
    <scope>NUCLEOTIDE SEQUENCE [LARGE SCALE GENOMIC DNA]</scope>
    <source>
        <strain evidence="2 3">NBRC 15940</strain>
    </source>
</reference>
<dbReference type="InterPro" id="IPR029058">
    <property type="entry name" value="AB_hydrolase_fold"/>
</dbReference>
<dbReference type="Gene3D" id="3.40.50.1820">
    <property type="entry name" value="alpha/beta hydrolase"/>
    <property type="match status" value="1"/>
</dbReference>
<feature type="domain" description="AB hydrolase-1" evidence="1">
    <location>
        <begin position="21"/>
        <end position="249"/>
    </location>
</feature>
<dbReference type="EMBL" id="BQKE01000001">
    <property type="protein sequence ID" value="GJM60687.1"/>
    <property type="molecule type" value="Genomic_DNA"/>
</dbReference>